<evidence type="ECO:0000313" key="2">
    <source>
        <dbReference type="Proteomes" id="UP000824083"/>
    </source>
</evidence>
<accession>A0A9D1LFU3</accession>
<dbReference type="AlphaFoldDB" id="A0A9D1LFU3"/>
<dbReference type="EMBL" id="DVMY01000105">
    <property type="protein sequence ID" value="HIU37975.1"/>
    <property type="molecule type" value="Genomic_DNA"/>
</dbReference>
<comment type="caution">
    <text evidence="1">The sequence shown here is derived from an EMBL/GenBank/DDBJ whole genome shotgun (WGS) entry which is preliminary data.</text>
</comment>
<reference evidence="1" key="2">
    <citation type="journal article" date="2021" name="PeerJ">
        <title>Extensive microbial diversity within the chicken gut microbiome revealed by metagenomics and culture.</title>
        <authorList>
            <person name="Gilroy R."/>
            <person name="Ravi A."/>
            <person name="Getino M."/>
            <person name="Pursley I."/>
            <person name="Horton D.L."/>
            <person name="Alikhan N.F."/>
            <person name="Baker D."/>
            <person name="Gharbi K."/>
            <person name="Hall N."/>
            <person name="Watson M."/>
            <person name="Adriaenssens E.M."/>
            <person name="Foster-Nyarko E."/>
            <person name="Jarju S."/>
            <person name="Secka A."/>
            <person name="Antonio M."/>
            <person name="Oren A."/>
            <person name="Chaudhuri R.R."/>
            <person name="La Ragione R."/>
            <person name="Hildebrand F."/>
            <person name="Pallen M.J."/>
        </authorList>
    </citation>
    <scope>NUCLEOTIDE SEQUENCE</scope>
    <source>
        <strain evidence="1">7463</strain>
    </source>
</reference>
<sequence length="205" mass="24188">MMKQKWMVLAENLECDRRQEVCQDEIDEALLNEIRQIKASIQTIREILFFEGVKVTDDYVEMMRQTRFSKDETSLYPRVRYNKDRGTVSFYWERIEKHIHELRSDAVIQSAKGRGHSYLGYVKGFTVGAKRKVKVVLTSKHVRINKKSKSIPSTAFDREPDWVRIAGAIVEKRLCRLRKENDALASLSRRLYFLDELLKSRIEND</sequence>
<name>A0A9D1LFU3_9BURK</name>
<proteinExistence type="predicted"/>
<organism evidence="1 2">
    <name type="scientific">Candidatus Aphodousia faecigallinarum</name>
    <dbReference type="NCBI Taxonomy" id="2840677"/>
    <lineage>
        <taxon>Bacteria</taxon>
        <taxon>Pseudomonadati</taxon>
        <taxon>Pseudomonadota</taxon>
        <taxon>Betaproteobacteria</taxon>
        <taxon>Burkholderiales</taxon>
        <taxon>Sutterellaceae</taxon>
        <taxon>Sutterellaceae incertae sedis</taxon>
        <taxon>Candidatus Aphodousia</taxon>
    </lineage>
</organism>
<gene>
    <name evidence="1" type="ORF">IAC56_06875</name>
</gene>
<dbReference type="Proteomes" id="UP000824083">
    <property type="component" value="Unassembled WGS sequence"/>
</dbReference>
<evidence type="ECO:0000313" key="1">
    <source>
        <dbReference type="EMBL" id="HIU37975.1"/>
    </source>
</evidence>
<protein>
    <submittedName>
        <fullName evidence="1">Uncharacterized protein</fullName>
    </submittedName>
</protein>
<reference evidence="1" key="1">
    <citation type="submission" date="2020-10" db="EMBL/GenBank/DDBJ databases">
        <authorList>
            <person name="Gilroy R."/>
        </authorList>
    </citation>
    <scope>NUCLEOTIDE SEQUENCE</scope>
    <source>
        <strain evidence="1">7463</strain>
    </source>
</reference>